<feature type="transmembrane region" description="Helical" evidence="1">
    <location>
        <begin position="282"/>
        <end position="301"/>
    </location>
</feature>
<gene>
    <name evidence="3" type="ORF">GCM10010170_057720</name>
</gene>
<organism evidence="3 4">
    <name type="scientific">Dactylosporangium salmoneum</name>
    <dbReference type="NCBI Taxonomy" id="53361"/>
    <lineage>
        <taxon>Bacteria</taxon>
        <taxon>Bacillati</taxon>
        <taxon>Actinomycetota</taxon>
        <taxon>Actinomycetes</taxon>
        <taxon>Micromonosporales</taxon>
        <taxon>Micromonosporaceae</taxon>
        <taxon>Dactylosporangium</taxon>
    </lineage>
</organism>
<proteinExistence type="predicted"/>
<dbReference type="Pfam" id="PF04230">
    <property type="entry name" value="PS_pyruv_trans"/>
    <property type="match status" value="1"/>
</dbReference>
<reference evidence="4" key="1">
    <citation type="journal article" date="2019" name="Int. J. Syst. Evol. Microbiol.">
        <title>The Global Catalogue of Microorganisms (GCM) 10K type strain sequencing project: providing services to taxonomists for standard genome sequencing and annotation.</title>
        <authorList>
            <consortium name="The Broad Institute Genomics Platform"/>
            <consortium name="The Broad Institute Genome Sequencing Center for Infectious Disease"/>
            <person name="Wu L."/>
            <person name="Ma J."/>
        </authorList>
    </citation>
    <scope>NUCLEOTIDE SEQUENCE [LARGE SCALE GENOMIC DNA]</scope>
    <source>
        <strain evidence="4">JCM 3272</strain>
    </source>
</reference>
<evidence type="ECO:0000256" key="1">
    <source>
        <dbReference type="SAM" id="Phobius"/>
    </source>
</evidence>
<sequence length="382" mass="41803">MSEHGPRVGVLGSYGGYNLGDEAILASLLADLRARRPDAEVLVFSRDPGHTEQEHPGITVAPWEGVGRDRTATSLARLDMLVLGGGGILYDTEARRYLRVVRTAQEQRVPVFTYALGVGPLTEEFDCTMVRDALGQAVEVTVRDEESRVALEEAGVTATVTVTADPALLLQPEEFDARLVRDSLPPGRRVVGMSVREPGRAAQHLDADEYHQLLAQVGDFIVHRLDASLLFVPMERGDIRHSHAVLSRMTAAEHCRVLYGQYRPGQILDLMRSLDLAVGMRLHFLIFAALAGVPLLALPYAGKVFDFAQRIGAPVPRGVVREAAGPLIAQVDRLWDERPQRQDEIAANVAAMRQRATETGRRLGAQLDRIAPLAVREPVVTG</sequence>
<comment type="caution">
    <text evidence="3">The sequence shown here is derived from an EMBL/GenBank/DDBJ whole genome shotgun (WGS) entry which is preliminary data.</text>
</comment>
<dbReference type="GO" id="GO:0016740">
    <property type="term" value="F:transferase activity"/>
    <property type="evidence" value="ECO:0007669"/>
    <property type="project" value="UniProtKB-KW"/>
</dbReference>
<keyword evidence="1" id="KW-0812">Transmembrane</keyword>
<keyword evidence="1" id="KW-1133">Transmembrane helix</keyword>
<dbReference type="Proteomes" id="UP001501444">
    <property type="component" value="Unassembled WGS sequence"/>
</dbReference>
<evidence type="ECO:0000313" key="4">
    <source>
        <dbReference type="Proteomes" id="UP001501444"/>
    </source>
</evidence>
<protein>
    <submittedName>
        <fullName evidence="3">Polysaccharide pyruvyl transferase family protein</fullName>
    </submittedName>
</protein>
<dbReference type="EMBL" id="BAAARV010000053">
    <property type="protein sequence ID" value="GAA2361933.1"/>
    <property type="molecule type" value="Genomic_DNA"/>
</dbReference>
<accession>A0ABP5TUD2</accession>
<dbReference type="InterPro" id="IPR007345">
    <property type="entry name" value="Polysacch_pyruvyl_Trfase"/>
</dbReference>
<feature type="domain" description="Polysaccharide pyruvyl transferase" evidence="2">
    <location>
        <begin position="18"/>
        <end position="300"/>
    </location>
</feature>
<evidence type="ECO:0000313" key="3">
    <source>
        <dbReference type="EMBL" id="GAA2361933.1"/>
    </source>
</evidence>
<name>A0ABP5TUD2_9ACTN</name>
<dbReference type="RefSeq" id="WP_344615681.1">
    <property type="nucleotide sequence ID" value="NZ_BAAARV010000053.1"/>
</dbReference>
<dbReference type="PANTHER" id="PTHR36836:SF1">
    <property type="entry name" value="COLANIC ACID BIOSYNTHESIS PROTEIN WCAK"/>
    <property type="match status" value="1"/>
</dbReference>
<keyword evidence="4" id="KW-1185">Reference proteome</keyword>
<dbReference type="PANTHER" id="PTHR36836">
    <property type="entry name" value="COLANIC ACID BIOSYNTHESIS PROTEIN WCAK"/>
    <property type="match status" value="1"/>
</dbReference>
<keyword evidence="3" id="KW-0808">Transferase</keyword>
<evidence type="ECO:0000259" key="2">
    <source>
        <dbReference type="Pfam" id="PF04230"/>
    </source>
</evidence>
<keyword evidence="1" id="KW-0472">Membrane</keyword>